<dbReference type="NCBIfam" id="TIGR03696">
    <property type="entry name" value="Rhs_assc_core"/>
    <property type="match status" value="1"/>
</dbReference>
<name>A0A319ESN3_9EURO</name>
<dbReference type="STRING" id="1448320.A0A319ESN3"/>
<dbReference type="InterPro" id="IPR031325">
    <property type="entry name" value="RHS_repeat"/>
</dbReference>
<sequence>MIYSQGFNFNTYLEKGVDPRTGQYNCAVDLYEVPASVRNCPPLKLTLHYNPLSSEDVGLGRGWSFNHLSSYDHRTSRTLLVSTGENYRATETSSSVFTTDQKLKTFVFQKTGSHSYRVTLKSGQVEILSNLNNVYNTSVPTEVYGANGRSMKLSYVRWGEQPRLSKIQADSQDLVMIDYADAQTTVTRAPGTAEAATFTLVKRNNQLVELRLPLEGSPSWKFTYGTAGLTNVTSPTGASEDIAYRDAGFLLPSGAPVRSIPYVISHTVRPFHDQPAIRTTYSYSDHNFLGYGGGLNWRDGEDNLYRMPADYEYSSTAQVVGGTTTRHTYNKFHLLVSTQQQMGTKQTTQTTTYYALSNTAFDHQPPQYQAPTSRQTTYRDTLTGASRTETTHSTFDDWGNETSETPPSGIRTTREYYPPAGETASGTVLCPADPHGFQRYLELETVTPAASPHATPTRAHRYTYLTLPTAADAVTDYCVAAQQRQTIEGSQTLSTTAYTYVSQPQSSDHGRIQQQTTRLLDQDPTTYRWTYNHPTSGQLREVTSMTGFDGQTTQEETTSSLLSGLSLATKDRAGIETAQQYDAMGRVLRTTTAPGTAFEATKSHSYAILNDAAGWRVTVTDTKGVQTRYFTDGLDRVVRVESQDDDGSWDQYQAYTGTFRVVQERRYNDLDQCSEQTEIDWLRASGRPTEQRTTHLPAYDDWGQVFKVTKNSGAVQLSATDPIALTQTVGNEGDGLTRITYNAAKAPISEALIRRNGTVASTIEYAYDGLGRRVQMTDGLGRPTQYRYDSFDRVVQTTWPDSHAITTQYAPHSTAALPAAINLQGATGFSEQSFDGLDRPVRSTVGGRTTTNVYEGVAPVPSQVTFPNGGRSQRTYEPALNYAMTGRDTDAYQYDKQTGDVVQLDRSRTTVNLGYYPSSLLSEETADGARSTQYVYSQAGKLQQYTDVHGQKHEILYDAYGRRQEISVGPLKTTLTYDQADRVTSSMVQDTSQSVALTTNIGYDEFGREIQRTVLRGSTTLFRTTQTYDATGQVIARDRADSNNAMTRQETFQYDTLSRLVDYQCQGTQPPVDEQGRSLRHQHFTFNGYDGLTRIETSFADGTANTQTNTYSTQDPTQLVRITNTHPDEPPIIHLEYDANGCLTRDEHGRTLVYNASRLLSAVYSPQNELLSEYHYDATDRLARQTVPNEPDTQFSYRGDTLIAITKGDRQTSFGSDGGEYWGEIHSQQGSTSPQTQLYTSDSLHSITTRLDTQDPSQPHDQSYTPYGTSPSTPNSPIIAFTGQWRDPITGWYHLGQGHRVYSPNLQLFLQPDTWSPFTSGEINPYAYCLGDPINRADPSGHWSWRGFAQFIVGLAVGIAITVATGGLGFAAGLAAGVAVGVAVNVSVGAVYDLATGTTPTLKSIAVDAVTGAIGGLIGGAVGGIVPSPGSGFLNVAKQGILLGVALEVALPDTSDFFENLFTRSAEPDIAMVDTPGHSPDAPLEKVRQGGNTARVQGTAQKTRPASPPQTGARDDPTAWAISARNTSRETVTAEELRANSWGGGLDEKVTIWLGAEHRVAFTIDPQLYIRSA</sequence>
<reference evidence="3 4" key="1">
    <citation type="submission" date="2018-02" db="EMBL/GenBank/DDBJ databases">
        <title>The genomes of Aspergillus section Nigri reveals drivers in fungal speciation.</title>
        <authorList>
            <consortium name="DOE Joint Genome Institute"/>
            <person name="Vesth T.C."/>
            <person name="Nybo J."/>
            <person name="Theobald S."/>
            <person name="Brandl J."/>
            <person name="Frisvad J.C."/>
            <person name="Nielsen K.F."/>
            <person name="Lyhne E.K."/>
            <person name="Kogle M.E."/>
            <person name="Kuo A."/>
            <person name="Riley R."/>
            <person name="Clum A."/>
            <person name="Nolan M."/>
            <person name="Lipzen A."/>
            <person name="Salamov A."/>
            <person name="Henrissat B."/>
            <person name="Wiebenga A."/>
            <person name="De vries R.P."/>
            <person name="Grigoriev I.V."/>
            <person name="Mortensen U.H."/>
            <person name="Andersen M.R."/>
            <person name="Baker S.E."/>
        </authorList>
    </citation>
    <scope>NUCLEOTIDE SEQUENCE [LARGE SCALE GENOMIC DNA]</scope>
    <source>
        <strain evidence="3 4">CBS 707.79</strain>
    </source>
</reference>
<keyword evidence="4" id="KW-1185">Reference proteome</keyword>
<keyword evidence="2" id="KW-0472">Membrane</keyword>
<protein>
    <recommendedName>
        <fullName evidence="5">RHS repeat protein</fullName>
    </recommendedName>
</protein>
<proteinExistence type="predicted"/>
<gene>
    <name evidence="3" type="ORF">BO71DRAFT_441327</name>
</gene>
<evidence type="ECO:0008006" key="5">
    <source>
        <dbReference type="Google" id="ProtNLM"/>
    </source>
</evidence>
<dbReference type="PANTHER" id="PTHR32305:SF15">
    <property type="entry name" value="PROTEIN RHSA-RELATED"/>
    <property type="match status" value="1"/>
</dbReference>
<organism evidence="3 4">
    <name type="scientific">Aspergillus ellipticus CBS 707.79</name>
    <dbReference type="NCBI Taxonomy" id="1448320"/>
    <lineage>
        <taxon>Eukaryota</taxon>
        <taxon>Fungi</taxon>
        <taxon>Dikarya</taxon>
        <taxon>Ascomycota</taxon>
        <taxon>Pezizomycotina</taxon>
        <taxon>Eurotiomycetes</taxon>
        <taxon>Eurotiomycetidae</taxon>
        <taxon>Eurotiales</taxon>
        <taxon>Aspergillaceae</taxon>
        <taxon>Aspergillus</taxon>
        <taxon>Aspergillus subgen. Circumdati</taxon>
    </lineage>
</organism>
<feature type="transmembrane region" description="Helical" evidence="2">
    <location>
        <begin position="1343"/>
        <end position="1363"/>
    </location>
</feature>
<dbReference type="InterPro" id="IPR006530">
    <property type="entry name" value="YD"/>
</dbReference>
<dbReference type="PANTHER" id="PTHR32305">
    <property type="match status" value="1"/>
</dbReference>
<evidence type="ECO:0000313" key="3">
    <source>
        <dbReference type="EMBL" id="PYH93982.1"/>
    </source>
</evidence>
<dbReference type="NCBIfam" id="TIGR01643">
    <property type="entry name" value="YD_repeat_2x"/>
    <property type="match status" value="2"/>
</dbReference>
<keyword evidence="2" id="KW-1133">Transmembrane helix</keyword>
<dbReference type="Gene3D" id="2.180.10.10">
    <property type="entry name" value="RHS repeat-associated core"/>
    <property type="match status" value="1"/>
</dbReference>
<dbReference type="InterPro" id="IPR050708">
    <property type="entry name" value="T6SS_VgrG/RHS"/>
</dbReference>
<feature type="region of interest" description="Disordered" evidence="1">
    <location>
        <begin position="1490"/>
        <end position="1517"/>
    </location>
</feature>
<dbReference type="Pfam" id="PF05593">
    <property type="entry name" value="RHS_repeat"/>
    <property type="match status" value="1"/>
</dbReference>
<feature type="region of interest" description="Disordered" evidence="1">
    <location>
        <begin position="382"/>
        <end position="411"/>
    </location>
</feature>
<keyword evidence="2" id="KW-0812">Transmembrane</keyword>
<feature type="compositionally biased region" description="Polar residues" evidence="1">
    <location>
        <begin position="1490"/>
        <end position="1504"/>
    </location>
</feature>
<dbReference type="InterPro" id="IPR022385">
    <property type="entry name" value="Rhs_assc_core"/>
</dbReference>
<evidence type="ECO:0000256" key="1">
    <source>
        <dbReference type="SAM" id="MobiDB-lite"/>
    </source>
</evidence>
<feature type="transmembrane region" description="Helical" evidence="2">
    <location>
        <begin position="1370"/>
        <end position="1392"/>
    </location>
</feature>
<evidence type="ECO:0000256" key="2">
    <source>
        <dbReference type="SAM" id="Phobius"/>
    </source>
</evidence>
<feature type="compositionally biased region" description="Polar residues" evidence="1">
    <location>
        <begin position="382"/>
        <end position="393"/>
    </location>
</feature>
<accession>A0A319ESN3</accession>
<evidence type="ECO:0000313" key="4">
    <source>
        <dbReference type="Proteomes" id="UP000247810"/>
    </source>
</evidence>
<dbReference type="VEuPathDB" id="FungiDB:BO71DRAFT_441327"/>
<dbReference type="EMBL" id="KZ825881">
    <property type="protein sequence ID" value="PYH93982.1"/>
    <property type="molecule type" value="Genomic_DNA"/>
</dbReference>
<feature type="transmembrane region" description="Helical" evidence="2">
    <location>
        <begin position="1404"/>
        <end position="1426"/>
    </location>
</feature>
<feature type="region of interest" description="Disordered" evidence="1">
    <location>
        <begin position="1250"/>
        <end position="1273"/>
    </location>
</feature>
<dbReference type="Proteomes" id="UP000247810">
    <property type="component" value="Unassembled WGS sequence"/>
</dbReference>
<dbReference type="OrthoDB" id="442731at2759"/>